<name>A0A0M0JXJ0_9EUKA</name>
<dbReference type="OrthoDB" id="48988at2759"/>
<dbReference type="InterPro" id="IPR036812">
    <property type="entry name" value="NAD(P)_OxRdtase_dom_sf"/>
</dbReference>
<gene>
    <name evidence="3" type="ORF">Ctob_015350</name>
</gene>
<accession>A0A0M0JXJ0</accession>
<proteinExistence type="predicted"/>
<organism evidence="3 4">
    <name type="scientific">Chrysochromulina tobinii</name>
    <dbReference type="NCBI Taxonomy" id="1460289"/>
    <lineage>
        <taxon>Eukaryota</taxon>
        <taxon>Haptista</taxon>
        <taxon>Haptophyta</taxon>
        <taxon>Prymnesiophyceae</taxon>
        <taxon>Prymnesiales</taxon>
        <taxon>Chrysochromulinaceae</taxon>
        <taxon>Chrysochromulina</taxon>
    </lineage>
</organism>
<evidence type="ECO:0000313" key="4">
    <source>
        <dbReference type="Proteomes" id="UP000037460"/>
    </source>
</evidence>
<dbReference type="AlphaFoldDB" id="A0A0M0JXJ0"/>
<feature type="domain" description="NADP-dependent oxidoreductase" evidence="2">
    <location>
        <begin position="69"/>
        <end position="241"/>
    </location>
</feature>
<keyword evidence="1" id="KW-1133">Transmembrane helix</keyword>
<dbReference type="PANTHER" id="PTHR42686:SF1">
    <property type="entry name" value="GH17980P-RELATED"/>
    <property type="match status" value="1"/>
</dbReference>
<dbReference type="GO" id="GO:0016491">
    <property type="term" value="F:oxidoreductase activity"/>
    <property type="evidence" value="ECO:0007669"/>
    <property type="project" value="InterPro"/>
</dbReference>
<sequence length="319" mass="34743">MFYFTRLVILKVMFDRVTTACALAATAAVVVWYWRRASRHWRERDIAFRQGTHQQQRRLGQSSVYVTVLGQGGAPLGDMYVKLDDATATGALSVAHEAGITLFDTAPWYGVGLSEARFGVALHRVPRDSFSLQTKVGRFLVPDPAGMNGKAVGWIGGFHNRIAFDYTAAGFERQLEDSLQRTGLGRIDSVVIHDLEPTPHRNPATGDTGLATAHAHLAQLRKSGFAALQRLRAAGKISAIGAGLNIDEDGEDPQLKREWNQLYVDALLGLHTGEGGAQPEPNDRGIDFLLVANMHSLVCFEALDSGILTKCGLIAIDSH</sequence>
<evidence type="ECO:0000313" key="3">
    <source>
        <dbReference type="EMBL" id="KOO30997.1"/>
    </source>
</evidence>
<reference evidence="4" key="1">
    <citation type="journal article" date="2015" name="PLoS Genet.">
        <title>Genome Sequence and Transcriptome Analyses of Chrysochromulina tobin: Metabolic Tools for Enhanced Algal Fitness in the Prominent Order Prymnesiales (Haptophyceae).</title>
        <authorList>
            <person name="Hovde B.T."/>
            <person name="Deodato C.R."/>
            <person name="Hunsperger H.M."/>
            <person name="Ryken S.A."/>
            <person name="Yost W."/>
            <person name="Jha R.K."/>
            <person name="Patterson J."/>
            <person name="Monnat R.J. Jr."/>
            <person name="Barlow S.B."/>
            <person name="Starkenburg S.R."/>
            <person name="Cattolico R.A."/>
        </authorList>
    </citation>
    <scope>NUCLEOTIDE SEQUENCE</scope>
    <source>
        <strain evidence="4">CCMP291</strain>
    </source>
</reference>
<comment type="caution">
    <text evidence="3">The sequence shown here is derived from an EMBL/GenBank/DDBJ whole genome shotgun (WGS) entry which is preliminary data.</text>
</comment>
<protein>
    <submittedName>
        <fullName evidence="3">Aldo keto reductase</fullName>
    </submittedName>
</protein>
<dbReference type="PANTHER" id="PTHR42686">
    <property type="entry name" value="GH17980P-RELATED"/>
    <property type="match status" value="1"/>
</dbReference>
<dbReference type="Gene3D" id="3.20.20.100">
    <property type="entry name" value="NADP-dependent oxidoreductase domain"/>
    <property type="match status" value="1"/>
</dbReference>
<dbReference type="GO" id="GO:0005829">
    <property type="term" value="C:cytosol"/>
    <property type="evidence" value="ECO:0007669"/>
    <property type="project" value="TreeGrafter"/>
</dbReference>
<evidence type="ECO:0000259" key="2">
    <source>
        <dbReference type="Pfam" id="PF00248"/>
    </source>
</evidence>
<evidence type="ECO:0000256" key="1">
    <source>
        <dbReference type="SAM" id="Phobius"/>
    </source>
</evidence>
<keyword evidence="4" id="KW-1185">Reference proteome</keyword>
<dbReference type="Pfam" id="PF00248">
    <property type="entry name" value="Aldo_ket_red"/>
    <property type="match status" value="1"/>
</dbReference>
<dbReference type="Proteomes" id="UP000037460">
    <property type="component" value="Unassembled WGS sequence"/>
</dbReference>
<keyword evidence="1" id="KW-0472">Membrane</keyword>
<dbReference type="SUPFAM" id="SSF51430">
    <property type="entry name" value="NAD(P)-linked oxidoreductase"/>
    <property type="match status" value="1"/>
</dbReference>
<feature type="transmembrane region" description="Helical" evidence="1">
    <location>
        <begin position="12"/>
        <end position="34"/>
    </location>
</feature>
<dbReference type="EMBL" id="JWZX01002105">
    <property type="protein sequence ID" value="KOO30997.1"/>
    <property type="molecule type" value="Genomic_DNA"/>
</dbReference>
<dbReference type="InterPro" id="IPR023210">
    <property type="entry name" value="NADP_OxRdtase_dom"/>
</dbReference>
<keyword evidence="1" id="KW-0812">Transmembrane</keyword>
<dbReference type="InterPro" id="IPR020471">
    <property type="entry name" value="AKR"/>
</dbReference>